<evidence type="ECO:0000259" key="14">
    <source>
        <dbReference type="PROSITE" id="PS51352"/>
    </source>
</evidence>
<keyword evidence="5" id="KW-0049">Antioxidant</keyword>
<dbReference type="CDD" id="cd03017">
    <property type="entry name" value="PRX_BCP"/>
    <property type="match status" value="1"/>
</dbReference>
<dbReference type="PANTHER" id="PTHR42801">
    <property type="entry name" value="THIOREDOXIN-DEPENDENT PEROXIDE REDUCTASE"/>
    <property type="match status" value="1"/>
</dbReference>
<dbReference type="GO" id="GO:0005737">
    <property type="term" value="C:cytoplasm"/>
    <property type="evidence" value="ECO:0007669"/>
    <property type="project" value="TreeGrafter"/>
</dbReference>
<evidence type="ECO:0000256" key="4">
    <source>
        <dbReference type="ARBA" id="ARBA00022559"/>
    </source>
</evidence>
<evidence type="ECO:0000256" key="13">
    <source>
        <dbReference type="PIRSR" id="PIRSR000239-1"/>
    </source>
</evidence>
<dbReference type="Pfam" id="PF00578">
    <property type="entry name" value="AhpC-TSA"/>
    <property type="match status" value="1"/>
</dbReference>
<organism evidence="15 16">
    <name type="scientific">Candidatus Desulfobacillus denitrificans</name>
    <dbReference type="NCBI Taxonomy" id="2608985"/>
    <lineage>
        <taxon>Bacteria</taxon>
        <taxon>Pseudomonadati</taxon>
        <taxon>Pseudomonadota</taxon>
        <taxon>Betaproteobacteria</taxon>
        <taxon>Candidatus Desulfobacillus</taxon>
    </lineage>
</organism>
<evidence type="ECO:0000256" key="10">
    <source>
        <dbReference type="ARBA" id="ARBA00038489"/>
    </source>
</evidence>
<dbReference type="FunFam" id="3.40.30.10:FF:000007">
    <property type="entry name" value="Thioredoxin-dependent thiol peroxidase"/>
    <property type="match status" value="1"/>
</dbReference>
<evidence type="ECO:0000256" key="3">
    <source>
        <dbReference type="ARBA" id="ARBA00013017"/>
    </source>
</evidence>
<protein>
    <recommendedName>
        <fullName evidence="3">thioredoxin-dependent peroxiredoxin</fullName>
        <ecNumber evidence="3">1.11.1.24</ecNumber>
    </recommendedName>
    <alternativeName>
        <fullName evidence="9">Thioredoxin peroxidase</fullName>
    </alternativeName>
    <alternativeName>
        <fullName evidence="11">Thioredoxin-dependent peroxiredoxin Bcp</fullName>
    </alternativeName>
</protein>
<dbReference type="SUPFAM" id="SSF52833">
    <property type="entry name" value="Thioredoxin-like"/>
    <property type="match status" value="1"/>
</dbReference>
<dbReference type="KEGG" id="ddz:DSYM_14200"/>
<dbReference type="InterPro" id="IPR050924">
    <property type="entry name" value="Peroxiredoxin_BCP/PrxQ"/>
</dbReference>
<dbReference type="Proteomes" id="UP000662914">
    <property type="component" value="Chromosome"/>
</dbReference>
<dbReference type="InterPro" id="IPR000866">
    <property type="entry name" value="AhpC/TSA"/>
</dbReference>
<dbReference type="GO" id="GO:0008379">
    <property type="term" value="F:thioredoxin peroxidase activity"/>
    <property type="evidence" value="ECO:0007669"/>
    <property type="project" value="TreeGrafter"/>
</dbReference>
<evidence type="ECO:0000256" key="12">
    <source>
        <dbReference type="ARBA" id="ARBA00049091"/>
    </source>
</evidence>
<accession>A0A809S4Q5</accession>
<evidence type="ECO:0000313" key="15">
    <source>
        <dbReference type="EMBL" id="BBO20721.1"/>
    </source>
</evidence>
<keyword evidence="8" id="KW-0676">Redox-active center</keyword>
<evidence type="ECO:0000256" key="9">
    <source>
        <dbReference type="ARBA" id="ARBA00032824"/>
    </source>
</evidence>
<dbReference type="GO" id="GO:0034599">
    <property type="term" value="P:cellular response to oxidative stress"/>
    <property type="evidence" value="ECO:0007669"/>
    <property type="project" value="TreeGrafter"/>
</dbReference>
<name>A0A809S4Q5_9PROT</name>
<evidence type="ECO:0000256" key="7">
    <source>
        <dbReference type="ARBA" id="ARBA00023157"/>
    </source>
</evidence>
<dbReference type="InterPro" id="IPR013766">
    <property type="entry name" value="Thioredoxin_domain"/>
</dbReference>
<evidence type="ECO:0000313" key="16">
    <source>
        <dbReference type="Proteomes" id="UP000662914"/>
    </source>
</evidence>
<feature type="active site" description="Cysteine sulfenic acid (-SOH) intermediate; for peroxidase activity" evidence="13">
    <location>
        <position position="45"/>
    </location>
</feature>
<dbReference type="InterPro" id="IPR036249">
    <property type="entry name" value="Thioredoxin-like_sf"/>
</dbReference>
<evidence type="ECO:0000256" key="11">
    <source>
        <dbReference type="ARBA" id="ARBA00042639"/>
    </source>
</evidence>
<comment type="similarity">
    <text evidence="10">Belongs to the peroxiredoxin family. BCP/PrxQ subfamily.</text>
</comment>
<dbReference type="InterPro" id="IPR024706">
    <property type="entry name" value="Peroxiredoxin_AhpC-typ"/>
</dbReference>
<evidence type="ECO:0000256" key="2">
    <source>
        <dbReference type="ARBA" id="ARBA00011245"/>
    </source>
</evidence>
<feature type="domain" description="Thioredoxin" evidence="14">
    <location>
        <begin position="2"/>
        <end position="155"/>
    </location>
</feature>
<dbReference type="AlphaFoldDB" id="A0A809S4Q5"/>
<comment type="catalytic activity">
    <reaction evidence="12">
        <text>a hydroperoxide + [thioredoxin]-dithiol = an alcohol + [thioredoxin]-disulfide + H2O</text>
        <dbReference type="Rhea" id="RHEA:62620"/>
        <dbReference type="Rhea" id="RHEA-COMP:10698"/>
        <dbReference type="Rhea" id="RHEA-COMP:10700"/>
        <dbReference type="ChEBI" id="CHEBI:15377"/>
        <dbReference type="ChEBI" id="CHEBI:29950"/>
        <dbReference type="ChEBI" id="CHEBI:30879"/>
        <dbReference type="ChEBI" id="CHEBI:35924"/>
        <dbReference type="ChEBI" id="CHEBI:50058"/>
        <dbReference type="EC" id="1.11.1.24"/>
    </reaction>
</comment>
<reference evidence="15" key="1">
    <citation type="journal article" name="DNA Res.">
        <title>The physiological potential of anammox bacteria as revealed by their core genome structure.</title>
        <authorList>
            <person name="Okubo T."/>
            <person name="Toyoda A."/>
            <person name="Fukuhara K."/>
            <person name="Uchiyama I."/>
            <person name="Harigaya Y."/>
            <person name="Kuroiwa M."/>
            <person name="Suzuki T."/>
            <person name="Murakami Y."/>
            <person name="Suwa Y."/>
            <person name="Takami H."/>
        </authorList>
    </citation>
    <scope>NUCLEOTIDE SEQUENCE</scope>
    <source>
        <strain evidence="15">317325-3</strain>
    </source>
</reference>
<dbReference type="EC" id="1.11.1.24" evidence="3"/>
<comment type="subunit">
    <text evidence="2">Monomer.</text>
</comment>
<keyword evidence="6" id="KW-0560">Oxidoreductase</keyword>
<dbReference type="EMBL" id="AP021857">
    <property type="protein sequence ID" value="BBO20721.1"/>
    <property type="molecule type" value="Genomic_DNA"/>
</dbReference>
<dbReference type="GO" id="GO:0045454">
    <property type="term" value="P:cell redox homeostasis"/>
    <property type="evidence" value="ECO:0007669"/>
    <property type="project" value="TreeGrafter"/>
</dbReference>
<dbReference type="PROSITE" id="PS51352">
    <property type="entry name" value="THIOREDOXIN_2"/>
    <property type="match status" value="1"/>
</dbReference>
<gene>
    <name evidence="15" type="ORF">DSYM_14200</name>
</gene>
<dbReference type="Gene3D" id="3.40.30.10">
    <property type="entry name" value="Glutaredoxin"/>
    <property type="match status" value="1"/>
</dbReference>
<comment type="function">
    <text evidence="1">Thiol-specific peroxidase that catalyzes the reduction of hydrogen peroxide and organic hydroperoxides to water and alcohols, respectively. Plays a role in cell protection against oxidative stress by detoxifying peroxides and as sensor of hydrogen peroxide-mediated signaling events.</text>
</comment>
<dbReference type="PANTHER" id="PTHR42801:SF4">
    <property type="entry name" value="AHPC_TSA FAMILY PROTEIN"/>
    <property type="match status" value="1"/>
</dbReference>
<evidence type="ECO:0000256" key="1">
    <source>
        <dbReference type="ARBA" id="ARBA00003330"/>
    </source>
</evidence>
<keyword evidence="7" id="KW-1015">Disulfide bond</keyword>
<evidence type="ECO:0000256" key="6">
    <source>
        <dbReference type="ARBA" id="ARBA00023002"/>
    </source>
</evidence>
<evidence type="ECO:0000256" key="8">
    <source>
        <dbReference type="ARBA" id="ARBA00023284"/>
    </source>
</evidence>
<keyword evidence="4" id="KW-0575">Peroxidase</keyword>
<sequence>MLQAGQPAPAFALPDADMESFDLAALRGKQHAVLYFYPKDDTPGCTLEAIDFTDHEDEFTRRGCVVIGVSRDDCISHAEFRDKHGLSVRLLADTEGEVCKRYGVWQMKEKDGVKKPGIVRSTFIIDRKGVLRHALYGVNPKGHALEVLALVKQLD</sequence>
<evidence type="ECO:0000256" key="5">
    <source>
        <dbReference type="ARBA" id="ARBA00022862"/>
    </source>
</evidence>
<proteinExistence type="inferred from homology"/>
<dbReference type="PIRSF" id="PIRSF000239">
    <property type="entry name" value="AHPC"/>
    <property type="match status" value="1"/>
</dbReference>